<reference evidence="1" key="1">
    <citation type="submission" date="2021-01" db="EMBL/GenBank/DDBJ databases">
        <authorList>
            <consortium name="Genoscope - CEA"/>
            <person name="William W."/>
        </authorList>
    </citation>
    <scope>NUCLEOTIDE SEQUENCE</scope>
</reference>
<dbReference type="EMBL" id="CAJJDM010000070">
    <property type="protein sequence ID" value="CAD8082268.1"/>
    <property type="molecule type" value="Genomic_DNA"/>
</dbReference>
<dbReference type="Proteomes" id="UP000688137">
    <property type="component" value="Unassembled WGS sequence"/>
</dbReference>
<evidence type="ECO:0000313" key="2">
    <source>
        <dbReference type="Proteomes" id="UP000688137"/>
    </source>
</evidence>
<organism evidence="1 2">
    <name type="scientific">Paramecium primaurelia</name>
    <dbReference type="NCBI Taxonomy" id="5886"/>
    <lineage>
        <taxon>Eukaryota</taxon>
        <taxon>Sar</taxon>
        <taxon>Alveolata</taxon>
        <taxon>Ciliophora</taxon>
        <taxon>Intramacronucleata</taxon>
        <taxon>Oligohymenophorea</taxon>
        <taxon>Peniculida</taxon>
        <taxon>Parameciidae</taxon>
        <taxon>Paramecium</taxon>
    </lineage>
</organism>
<proteinExistence type="predicted"/>
<protein>
    <submittedName>
        <fullName evidence="1">Uncharacterized protein</fullName>
    </submittedName>
</protein>
<comment type="caution">
    <text evidence="1">The sequence shown here is derived from an EMBL/GenBank/DDBJ whole genome shotgun (WGS) entry which is preliminary data.</text>
</comment>
<evidence type="ECO:0000313" key="1">
    <source>
        <dbReference type="EMBL" id="CAD8082268.1"/>
    </source>
</evidence>
<keyword evidence="2" id="KW-1185">Reference proteome</keyword>
<sequence length="115" mass="14043">MQVEIRNVKVFLHNFCDYRSQKEKTQGEIIFEQEHQKKISYSINQFLNYLIFFNQPKQYLEFSTKSKEYLNTIKPEIKSLLQQQFEEQNQQAIDLYEYKSFVPNEFNQTLDDLIK</sequence>
<gene>
    <name evidence="1" type="ORF">PPRIM_AZ9-3.1.T0670169</name>
</gene>
<dbReference type="AlphaFoldDB" id="A0A8S1MP86"/>
<name>A0A8S1MP86_PARPR</name>
<accession>A0A8S1MP86</accession>